<gene>
    <name evidence="2" type="ORF">GCM10011374_41660</name>
</gene>
<feature type="transmembrane region" description="Helical" evidence="1">
    <location>
        <begin position="46"/>
        <end position="69"/>
    </location>
</feature>
<accession>A0A917M3D7</accession>
<keyword evidence="1" id="KW-0812">Transmembrane</keyword>
<dbReference type="EMBL" id="BMEQ01000067">
    <property type="protein sequence ID" value="GGG72585.1"/>
    <property type="molecule type" value="Genomic_DNA"/>
</dbReference>
<feature type="transmembrane region" description="Helical" evidence="1">
    <location>
        <begin position="110"/>
        <end position="135"/>
    </location>
</feature>
<sequence>MNPPPTLKARDVVAFVKANVVLISYAMTGLYVLLLCFMVLSMSDDLSILIVFAVLVMAVPAFMLALLTWQFSTGESANLKAFVVAAFVAFGQSLFSLSILAGGLFGVETFLTAVIGLLGAPLGVLLGVFTCLGLLARSRTHRRGLTRGR</sequence>
<comment type="caution">
    <text evidence="2">The sequence shown here is derived from an EMBL/GenBank/DDBJ whole genome shotgun (WGS) entry which is preliminary data.</text>
</comment>
<evidence type="ECO:0000256" key="1">
    <source>
        <dbReference type="SAM" id="Phobius"/>
    </source>
</evidence>
<proteinExistence type="predicted"/>
<name>A0A917M3D7_9MICC</name>
<protein>
    <submittedName>
        <fullName evidence="2">Uncharacterized protein</fullName>
    </submittedName>
</protein>
<evidence type="ECO:0000313" key="3">
    <source>
        <dbReference type="Proteomes" id="UP000638848"/>
    </source>
</evidence>
<feature type="transmembrane region" description="Helical" evidence="1">
    <location>
        <begin position="81"/>
        <end position="104"/>
    </location>
</feature>
<organism evidence="2 3">
    <name type="scientific">Kocuria dechangensis</name>
    <dbReference type="NCBI Taxonomy" id="1176249"/>
    <lineage>
        <taxon>Bacteria</taxon>
        <taxon>Bacillati</taxon>
        <taxon>Actinomycetota</taxon>
        <taxon>Actinomycetes</taxon>
        <taxon>Micrococcales</taxon>
        <taxon>Micrococcaceae</taxon>
        <taxon>Kocuria</taxon>
    </lineage>
</organism>
<keyword evidence="1" id="KW-0472">Membrane</keyword>
<reference evidence="2" key="2">
    <citation type="submission" date="2020-09" db="EMBL/GenBank/DDBJ databases">
        <authorList>
            <person name="Sun Q."/>
            <person name="Zhou Y."/>
        </authorList>
    </citation>
    <scope>NUCLEOTIDE SEQUENCE</scope>
    <source>
        <strain evidence="2">CGMCC 1.12187</strain>
    </source>
</reference>
<keyword evidence="1" id="KW-1133">Transmembrane helix</keyword>
<dbReference type="Proteomes" id="UP000638848">
    <property type="component" value="Unassembled WGS sequence"/>
</dbReference>
<keyword evidence="3" id="KW-1185">Reference proteome</keyword>
<evidence type="ECO:0000313" key="2">
    <source>
        <dbReference type="EMBL" id="GGG72585.1"/>
    </source>
</evidence>
<feature type="transmembrane region" description="Helical" evidence="1">
    <location>
        <begin position="12"/>
        <end position="40"/>
    </location>
</feature>
<reference evidence="2" key="1">
    <citation type="journal article" date="2014" name="Int. J. Syst. Evol. Microbiol.">
        <title>Complete genome sequence of Corynebacterium casei LMG S-19264T (=DSM 44701T), isolated from a smear-ripened cheese.</title>
        <authorList>
            <consortium name="US DOE Joint Genome Institute (JGI-PGF)"/>
            <person name="Walter F."/>
            <person name="Albersmeier A."/>
            <person name="Kalinowski J."/>
            <person name="Ruckert C."/>
        </authorList>
    </citation>
    <scope>NUCLEOTIDE SEQUENCE</scope>
    <source>
        <strain evidence="2">CGMCC 1.12187</strain>
    </source>
</reference>
<dbReference type="AlphaFoldDB" id="A0A917M3D7"/>
<dbReference type="RefSeq" id="WP_188540665.1">
    <property type="nucleotide sequence ID" value="NZ_BMEQ01000067.1"/>
</dbReference>